<keyword evidence="2" id="KW-1185">Reference proteome</keyword>
<evidence type="ECO:0000313" key="2">
    <source>
        <dbReference type="Proteomes" id="UP000319004"/>
    </source>
</evidence>
<dbReference type="RefSeq" id="WP_145385155.1">
    <property type="nucleotide sequence ID" value="NZ_CP037423.1"/>
</dbReference>
<gene>
    <name evidence="1" type="ORF">Enr13x_12650</name>
</gene>
<dbReference type="KEGG" id="snep:Enr13x_12650"/>
<dbReference type="Proteomes" id="UP000319004">
    <property type="component" value="Chromosome"/>
</dbReference>
<organism evidence="1 2">
    <name type="scientific">Stieleria neptunia</name>
    <dbReference type="NCBI Taxonomy" id="2527979"/>
    <lineage>
        <taxon>Bacteria</taxon>
        <taxon>Pseudomonadati</taxon>
        <taxon>Planctomycetota</taxon>
        <taxon>Planctomycetia</taxon>
        <taxon>Pirellulales</taxon>
        <taxon>Pirellulaceae</taxon>
        <taxon>Stieleria</taxon>
    </lineage>
</organism>
<evidence type="ECO:0008006" key="3">
    <source>
        <dbReference type="Google" id="ProtNLM"/>
    </source>
</evidence>
<reference evidence="1 2" key="1">
    <citation type="submission" date="2019-03" db="EMBL/GenBank/DDBJ databases">
        <title>Deep-cultivation of Planctomycetes and their phenomic and genomic characterization uncovers novel biology.</title>
        <authorList>
            <person name="Wiegand S."/>
            <person name="Jogler M."/>
            <person name="Boedeker C."/>
            <person name="Pinto D."/>
            <person name="Vollmers J."/>
            <person name="Rivas-Marin E."/>
            <person name="Kohn T."/>
            <person name="Peeters S.H."/>
            <person name="Heuer A."/>
            <person name="Rast P."/>
            <person name="Oberbeckmann S."/>
            <person name="Bunk B."/>
            <person name="Jeske O."/>
            <person name="Meyerdierks A."/>
            <person name="Storesund J.E."/>
            <person name="Kallscheuer N."/>
            <person name="Luecker S."/>
            <person name="Lage O.M."/>
            <person name="Pohl T."/>
            <person name="Merkel B.J."/>
            <person name="Hornburger P."/>
            <person name="Mueller R.-W."/>
            <person name="Bruemmer F."/>
            <person name="Labrenz M."/>
            <person name="Spormann A.M."/>
            <person name="Op den Camp H."/>
            <person name="Overmann J."/>
            <person name="Amann R."/>
            <person name="Jetten M.S.M."/>
            <person name="Mascher T."/>
            <person name="Medema M.H."/>
            <person name="Devos D.P."/>
            <person name="Kaster A.-K."/>
            <person name="Ovreas L."/>
            <person name="Rohde M."/>
            <person name="Galperin M.Y."/>
            <person name="Jogler C."/>
        </authorList>
    </citation>
    <scope>NUCLEOTIDE SEQUENCE [LARGE SCALE GENOMIC DNA]</scope>
    <source>
        <strain evidence="1 2">Enr13</strain>
    </source>
</reference>
<sequence length="140" mass="16226">MAYLSLTEGARRAGVHTDRVRKLVKAGIIQRYRVPGYLYPVIRESDVATIRRECPARYLPPVEVVIGVPFRDPTPQEIRERCRVIREAALQRIPDPRTTHYADTPKPPAIPSADAILRRFRERAVRHVRRRSRRQLRIAG</sequence>
<dbReference type="EMBL" id="CP037423">
    <property type="protein sequence ID" value="QDV41426.1"/>
    <property type="molecule type" value="Genomic_DNA"/>
</dbReference>
<accession>A0A518HKQ1</accession>
<name>A0A518HKQ1_9BACT</name>
<dbReference type="AlphaFoldDB" id="A0A518HKQ1"/>
<proteinExistence type="predicted"/>
<evidence type="ECO:0000313" key="1">
    <source>
        <dbReference type="EMBL" id="QDV41426.1"/>
    </source>
</evidence>
<protein>
    <recommendedName>
        <fullName evidence="3">Helix-turn-helix domain protein</fullName>
    </recommendedName>
</protein>